<sequence>MEDEWQLLMLIFERLDAKSLQVAACVCRRWSEAAMKDELWKNLCLSKWPSLAEETGLLAVQAAGKYHKFYSLRSQARLFLTHSHKLKPLNPRLLMEDLIFFLDITHKESTVFSFTRGGEFFHPIYFSGEDSTFCFKLPLQELSFKSCLWKSSPQTSPTIRATVPACSQKWSKNEMKELNVSWAVMVKGSSKILQLLDAQGSGHVMGSICNYADTLPAHFCCTLAGSSNEIAEVDLFFRLSHSVADDEVPEMSLTLCPMVVGDEDLNKSKCFELNELRLSIMNTSSWRYLTLTQALHYFQLAFLHNAHFKSFKPTS</sequence>
<organism evidence="1 2">
    <name type="scientific">Diphasiastrum complanatum</name>
    <name type="common">Issler's clubmoss</name>
    <name type="synonym">Lycopodium complanatum</name>
    <dbReference type="NCBI Taxonomy" id="34168"/>
    <lineage>
        <taxon>Eukaryota</taxon>
        <taxon>Viridiplantae</taxon>
        <taxon>Streptophyta</taxon>
        <taxon>Embryophyta</taxon>
        <taxon>Tracheophyta</taxon>
        <taxon>Lycopodiopsida</taxon>
        <taxon>Lycopodiales</taxon>
        <taxon>Lycopodiaceae</taxon>
        <taxon>Lycopodioideae</taxon>
        <taxon>Diphasiastrum</taxon>
    </lineage>
</organism>
<name>A0ACC2D481_DIPCM</name>
<dbReference type="Proteomes" id="UP001162992">
    <property type="component" value="Chromosome 7"/>
</dbReference>
<comment type="caution">
    <text evidence="1">The sequence shown here is derived from an EMBL/GenBank/DDBJ whole genome shotgun (WGS) entry which is preliminary data.</text>
</comment>
<keyword evidence="2" id="KW-1185">Reference proteome</keyword>
<proteinExistence type="predicted"/>
<dbReference type="EMBL" id="CM055098">
    <property type="protein sequence ID" value="KAJ7549022.1"/>
    <property type="molecule type" value="Genomic_DNA"/>
</dbReference>
<reference evidence="2" key="1">
    <citation type="journal article" date="2024" name="Proc. Natl. Acad. Sci. U.S.A.">
        <title>Extraordinary preservation of gene collinearity over three hundred million years revealed in homosporous lycophytes.</title>
        <authorList>
            <person name="Li C."/>
            <person name="Wickell D."/>
            <person name="Kuo L.Y."/>
            <person name="Chen X."/>
            <person name="Nie B."/>
            <person name="Liao X."/>
            <person name="Peng D."/>
            <person name="Ji J."/>
            <person name="Jenkins J."/>
            <person name="Williams M."/>
            <person name="Shu S."/>
            <person name="Plott C."/>
            <person name="Barry K."/>
            <person name="Rajasekar S."/>
            <person name="Grimwood J."/>
            <person name="Han X."/>
            <person name="Sun S."/>
            <person name="Hou Z."/>
            <person name="He W."/>
            <person name="Dai G."/>
            <person name="Sun C."/>
            <person name="Schmutz J."/>
            <person name="Leebens-Mack J.H."/>
            <person name="Li F.W."/>
            <person name="Wang L."/>
        </authorList>
    </citation>
    <scope>NUCLEOTIDE SEQUENCE [LARGE SCALE GENOMIC DNA]</scope>
    <source>
        <strain evidence="2">cv. PW_Plant_1</strain>
    </source>
</reference>
<evidence type="ECO:0000313" key="1">
    <source>
        <dbReference type="EMBL" id="KAJ7549022.1"/>
    </source>
</evidence>
<protein>
    <submittedName>
        <fullName evidence="1">Uncharacterized protein</fullName>
    </submittedName>
</protein>
<gene>
    <name evidence="1" type="ORF">O6H91_07G037000</name>
</gene>
<accession>A0ACC2D481</accession>
<evidence type="ECO:0000313" key="2">
    <source>
        <dbReference type="Proteomes" id="UP001162992"/>
    </source>
</evidence>